<reference evidence="2" key="2">
    <citation type="submission" date="2023-05" db="EMBL/GenBank/DDBJ databases">
        <authorList>
            <consortium name="Lawrence Berkeley National Laboratory"/>
            <person name="Steindorff A."/>
            <person name="Hensen N."/>
            <person name="Bonometti L."/>
            <person name="Westerberg I."/>
            <person name="Brannstrom I.O."/>
            <person name="Guillou S."/>
            <person name="Cros-Aarteil S."/>
            <person name="Calhoun S."/>
            <person name="Haridas S."/>
            <person name="Kuo A."/>
            <person name="Mondo S."/>
            <person name="Pangilinan J."/>
            <person name="Riley R."/>
            <person name="Labutti K."/>
            <person name="Andreopoulos B."/>
            <person name="Lipzen A."/>
            <person name="Chen C."/>
            <person name="Yanf M."/>
            <person name="Daum C."/>
            <person name="Ng V."/>
            <person name="Clum A."/>
            <person name="Ohm R."/>
            <person name="Martin F."/>
            <person name="Silar P."/>
            <person name="Natvig D."/>
            <person name="Lalanne C."/>
            <person name="Gautier V."/>
            <person name="Ament-Velasquez S.L."/>
            <person name="Kruys A."/>
            <person name="Hutchinson M.I."/>
            <person name="Powell A.J."/>
            <person name="Barry K."/>
            <person name="Miller A.N."/>
            <person name="Grigoriev I.V."/>
            <person name="Debuchy R."/>
            <person name="Gladieux P."/>
            <person name="Thoren M.H."/>
            <person name="Johannesson H."/>
        </authorList>
    </citation>
    <scope>NUCLEOTIDE SEQUENCE</scope>
    <source>
        <strain evidence="2">CBS 731.68</strain>
    </source>
</reference>
<accession>A0AAN6UB23</accession>
<proteinExistence type="predicted"/>
<name>A0AAN6UB23_9PEZI</name>
<protein>
    <submittedName>
        <fullName evidence="2">Uncharacterized protein</fullName>
    </submittedName>
</protein>
<dbReference type="GeneID" id="87834366"/>
<sequence>MAAPANAAVRERRRRSTPLDLERMNVMKALTAAEHSRRQFILNFAASIDTQLLVPGQKSNAVKAAEEWVALQLAQDGYQAVNSDFFKYSVDVRLWSTHVGNDLEFPFAFMRGKGEAPSSDSSEADYKDVNSEALAGQENDIRKGEVISMAASPQSFAKSSQIMSPRKQQFTPLTPQTRRQRSITTPGSADNSVNKRSWSLNTLDELNDSKTNQGRFPFLVRLGRSWSRRRSAAT</sequence>
<comment type="caution">
    <text evidence="2">The sequence shown here is derived from an EMBL/GenBank/DDBJ whole genome shotgun (WGS) entry which is preliminary data.</text>
</comment>
<evidence type="ECO:0000256" key="1">
    <source>
        <dbReference type="SAM" id="MobiDB-lite"/>
    </source>
</evidence>
<gene>
    <name evidence="2" type="ORF">N657DRAFT_91018</name>
</gene>
<dbReference type="Proteomes" id="UP001302602">
    <property type="component" value="Unassembled WGS sequence"/>
</dbReference>
<evidence type="ECO:0000313" key="3">
    <source>
        <dbReference type="Proteomes" id="UP001302602"/>
    </source>
</evidence>
<dbReference type="RefSeq" id="XP_062653464.1">
    <property type="nucleotide sequence ID" value="XM_062797587.1"/>
</dbReference>
<evidence type="ECO:0000313" key="2">
    <source>
        <dbReference type="EMBL" id="KAK4129693.1"/>
    </source>
</evidence>
<dbReference type="EMBL" id="MU853223">
    <property type="protein sequence ID" value="KAK4129693.1"/>
    <property type="molecule type" value="Genomic_DNA"/>
</dbReference>
<reference evidence="2" key="1">
    <citation type="journal article" date="2023" name="Mol. Phylogenet. Evol.">
        <title>Genome-scale phylogeny and comparative genomics of the fungal order Sordariales.</title>
        <authorList>
            <person name="Hensen N."/>
            <person name="Bonometti L."/>
            <person name="Westerberg I."/>
            <person name="Brannstrom I.O."/>
            <person name="Guillou S."/>
            <person name="Cros-Aarteil S."/>
            <person name="Calhoun S."/>
            <person name="Haridas S."/>
            <person name="Kuo A."/>
            <person name="Mondo S."/>
            <person name="Pangilinan J."/>
            <person name="Riley R."/>
            <person name="LaButti K."/>
            <person name="Andreopoulos B."/>
            <person name="Lipzen A."/>
            <person name="Chen C."/>
            <person name="Yan M."/>
            <person name="Daum C."/>
            <person name="Ng V."/>
            <person name="Clum A."/>
            <person name="Steindorff A."/>
            <person name="Ohm R.A."/>
            <person name="Martin F."/>
            <person name="Silar P."/>
            <person name="Natvig D.O."/>
            <person name="Lalanne C."/>
            <person name="Gautier V."/>
            <person name="Ament-Velasquez S.L."/>
            <person name="Kruys A."/>
            <person name="Hutchinson M.I."/>
            <person name="Powell A.J."/>
            <person name="Barry K."/>
            <person name="Miller A.N."/>
            <person name="Grigoriev I.V."/>
            <person name="Debuchy R."/>
            <person name="Gladieux P."/>
            <person name="Hiltunen Thoren M."/>
            <person name="Johannesson H."/>
        </authorList>
    </citation>
    <scope>NUCLEOTIDE SEQUENCE</scope>
    <source>
        <strain evidence="2">CBS 731.68</strain>
    </source>
</reference>
<dbReference type="AlphaFoldDB" id="A0AAN6UB23"/>
<feature type="region of interest" description="Disordered" evidence="1">
    <location>
        <begin position="157"/>
        <end position="196"/>
    </location>
</feature>
<keyword evidence="3" id="KW-1185">Reference proteome</keyword>
<organism evidence="2 3">
    <name type="scientific">Parathielavia appendiculata</name>
    <dbReference type="NCBI Taxonomy" id="2587402"/>
    <lineage>
        <taxon>Eukaryota</taxon>
        <taxon>Fungi</taxon>
        <taxon>Dikarya</taxon>
        <taxon>Ascomycota</taxon>
        <taxon>Pezizomycotina</taxon>
        <taxon>Sordariomycetes</taxon>
        <taxon>Sordariomycetidae</taxon>
        <taxon>Sordariales</taxon>
        <taxon>Chaetomiaceae</taxon>
        <taxon>Parathielavia</taxon>
    </lineage>
</organism>